<feature type="signal peptide" evidence="1">
    <location>
        <begin position="1"/>
        <end position="17"/>
    </location>
</feature>
<feature type="chain" id="PRO_5032933976" description="Lipoprotein" evidence="1">
    <location>
        <begin position="18"/>
        <end position="318"/>
    </location>
</feature>
<reference evidence="2" key="1">
    <citation type="submission" date="2012-03" db="EMBL/GenBank/DDBJ databases">
        <title>Functional metagenomics reveals considerable lignocellulase gene clusters in the gut microbiome of a wood-feeding higher termite.</title>
        <authorList>
            <person name="Liu N."/>
        </authorList>
    </citation>
    <scope>NUCLEOTIDE SEQUENCE</scope>
</reference>
<sequence length="318" mass="33880">MNFWKILATLAIALVLAACPNGTDSGSGGTLKLSGQVYERGVDTENLGLYLLVGEESIIKYDNYSGSDASVFDENSGGSGSIKDGRLDFSIGKPDDALLSPVAELNDLLLDEIGIAGKDGIYAEIDVNHKGANFTALSLVASGDPEYAPLTRENLAIFITNREFASLFPILPSAMSLNIVTDTVSYMYVDSDVTITAKGAASTYSIEEIEELAEISINELLAETPVNVTAEDINLVTHNIDLKLKKGWNAVRGKLTIIIDLKINLDLASLGSADAGTILGMLTENPELLDIAISEINGDMSISASDVNPSTHYWVINN</sequence>
<protein>
    <recommendedName>
        <fullName evidence="3">Lipoprotein</fullName>
    </recommendedName>
</protein>
<dbReference type="AlphaFoldDB" id="A0A806JYY9"/>
<accession>A0A806JYY9</accession>
<organism evidence="2">
    <name type="scientific">uncultured bacterium contig00063</name>
    <dbReference type="NCBI Taxonomy" id="1181546"/>
    <lineage>
        <taxon>Bacteria</taxon>
        <taxon>environmental samples</taxon>
    </lineage>
</organism>
<proteinExistence type="predicted"/>
<evidence type="ECO:0000313" key="2">
    <source>
        <dbReference type="EMBL" id="AGS52342.1"/>
    </source>
</evidence>
<dbReference type="EMBL" id="JQ844189">
    <property type="protein sequence ID" value="AGS52342.1"/>
    <property type="molecule type" value="Genomic_DNA"/>
</dbReference>
<evidence type="ECO:0000256" key="1">
    <source>
        <dbReference type="SAM" id="SignalP"/>
    </source>
</evidence>
<name>A0A806JYY9_9BACT</name>
<evidence type="ECO:0008006" key="3">
    <source>
        <dbReference type="Google" id="ProtNLM"/>
    </source>
</evidence>
<keyword evidence="1" id="KW-0732">Signal</keyword>
<dbReference type="PROSITE" id="PS51257">
    <property type="entry name" value="PROKAR_LIPOPROTEIN"/>
    <property type="match status" value="1"/>
</dbReference>